<dbReference type="PANTHER" id="PTHR24067">
    <property type="entry name" value="UBIQUITIN-CONJUGATING ENZYME E2"/>
    <property type="match status" value="1"/>
</dbReference>
<dbReference type="SMART" id="SM00212">
    <property type="entry name" value="UBCc"/>
    <property type="match status" value="1"/>
</dbReference>
<dbReference type="AlphaFoldDB" id="A0A7S2R8I5"/>
<name>A0A7S2R8I5_9STRA</name>
<dbReference type="Pfam" id="PF00179">
    <property type="entry name" value="UQ_con"/>
    <property type="match status" value="1"/>
</dbReference>
<protein>
    <recommendedName>
        <fullName evidence="2">UBC core domain-containing protein</fullName>
    </recommendedName>
</protein>
<dbReference type="SUPFAM" id="SSF54495">
    <property type="entry name" value="UBC-like"/>
    <property type="match status" value="1"/>
</dbReference>
<accession>A0A7S2R8I5</accession>
<dbReference type="InterPro" id="IPR000608">
    <property type="entry name" value="UBC"/>
</dbReference>
<gene>
    <name evidence="3" type="ORF">RMAR1173_LOCUS1842</name>
</gene>
<dbReference type="InterPro" id="IPR050113">
    <property type="entry name" value="Ub_conjugating_enzyme"/>
</dbReference>
<evidence type="ECO:0000313" key="3">
    <source>
        <dbReference type="EMBL" id="CAD9663707.1"/>
    </source>
</evidence>
<dbReference type="CDD" id="cd23814">
    <property type="entry name" value="UEV_AKTIP"/>
    <property type="match status" value="1"/>
</dbReference>
<dbReference type="EMBL" id="HBHJ01002909">
    <property type="protein sequence ID" value="CAD9663707.1"/>
    <property type="molecule type" value="Transcribed_RNA"/>
</dbReference>
<evidence type="ECO:0000259" key="2">
    <source>
        <dbReference type="PROSITE" id="PS50127"/>
    </source>
</evidence>
<dbReference type="InterPro" id="IPR016135">
    <property type="entry name" value="UBQ-conjugating_enzyme/RWD"/>
</dbReference>
<feature type="compositionally biased region" description="Polar residues" evidence="1">
    <location>
        <begin position="29"/>
        <end position="46"/>
    </location>
</feature>
<dbReference type="PROSITE" id="PS50127">
    <property type="entry name" value="UBC_2"/>
    <property type="match status" value="1"/>
</dbReference>
<sequence>MASFRRRSMGGRAAAEPVSPPAAMRTPTRRGSATGSSAAQQGPASRTQALKDLKLTIEYKHLKQNSPGGVLVVPSFEDLRIWNGVIFVRKGLYQDGIFKFVITIPAEYNDRNVWPEVRFVSEVVNPYVNPQTGILDLRSNFPQWDPNSHFMVSVLTFLKKIFYLKDSDVADYRKPANPEALRMFMRDRAQYRQRVEELVATSQSTVYENPHESPLAFSQPQAAHDQVRQTLLETEDLTVKSWEQVLDACKRASDLS</sequence>
<feature type="region of interest" description="Disordered" evidence="1">
    <location>
        <begin position="1"/>
        <end position="46"/>
    </location>
</feature>
<reference evidence="3" key="1">
    <citation type="submission" date="2021-01" db="EMBL/GenBank/DDBJ databases">
        <authorList>
            <person name="Corre E."/>
            <person name="Pelletier E."/>
            <person name="Niang G."/>
            <person name="Scheremetjew M."/>
            <person name="Finn R."/>
            <person name="Kale V."/>
            <person name="Holt S."/>
            <person name="Cochrane G."/>
            <person name="Meng A."/>
            <person name="Brown T."/>
            <person name="Cohen L."/>
        </authorList>
    </citation>
    <scope>NUCLEOTIDE SEQUENCE</scope>
    <source>
        <strain evidence="3">CCMP1243</strain>
    </source>
</reference>
<dbReference type="Gene3D" id="3.10.110.10">
    <property type="entry name" value="Ubiquitin Conjugating Enzyme"/>
    <property type="match status" value="1"/>
</dbReference>
<evidence type="ECO:0000256" key="1">
    <source>
        <dbReference type="SAM" id="MobiDB-lite"/>
    </source>
</evidence>
<proteinExistence type="predicted"/>
<organism evidence="3">
    <name type="scientific">Rhizochromulina marina</name>
    <dbReference type="NCBI Taxonomy" id="1034831"/>
    <lineage>
        <taxon>Eukaryota</taxon>
        <taxon>Sar</taxon>
        <taxon>Stramenopiles</taxon>
        <taxon>Ochrophyta</taxon>
        <taxon>Dictyochophyceae</taxon>
        <taxon>Rhizochromulinales</taxon>
        <taxon>Rhizochromulina</taxon>
    </lineage>
</organism>
<feature type="domain" description="UBC core" evidence="2">
    <location>
        <begin position="50"/>
        <end position="204"/>
    </location>
</feature>